<reference evidence="3 4" key="1">
    <citation type="submission" date="2020-01" db="EMBL/GenBank/DDBJ databases">
        <title>Identification and distribution of gene clusters putatively required for synthesis of sphingolipid metabolism inhibitors in phylogenetically diverse species of the filamentous fungus Fusarium.</title>
        <authorList>
            <person name="Kim H.-S."/>
            <person name="Busman M."/>
            <person name="Brown D.W."/>
            <person name="Divon H."/>
            <person name="Uhlig S."/>
            <person name="Proctor R.H."/>
        </authorList>
    </citation>
    <scope>NUCLEOTIDE SEQUENCE [LARGE SCALE GENOMIC DNA]</scope>
    <source>
        <strain evidence="3 4">NRRL 13308</strain>
    </source>
</reference>
<evidence type="ECO:0000313" key="3">
    <source>
        <dbReference type="EMBL" id="KAF4445380.1"/>
    </source>
</evidence>
<proteinExistence type="predicted"/>
<evidence type="ECO:0000256" key="1">
    <source>
        <dbReference type="SAM" id="MobiDB-lite"/>
    </source>
</evidence>
<feature type="region of interest" description="Disordered" evidence="1">
    <location>
        <begin position="98"/>
        <end position="163"/>
    </location>
</feature>
<dbReference type="InterPro" id="IPR004827">
    <property type="entry name" value="bZIP"/>
</dbReference>
<dbReference type="Pfam" id="PF07716">
    <property type="entry name" value="bZIP_2"/>
    <property type="match status" value="1"/>
</dbReference>
<comment type="caution">
    <text evidence="3">The sequence shown here is derived from an EMBL/GenBank/DDBJ whole genome shotgun (WGS) entry which is preliminary data.</text>
</comment>
<name>A0A8H4NRV2_9HYPO</name>
<evidence type="ECO:0000313" key="4">
    <source>
        <dbReference type="Proteomes" id="UP000536711"/>
    </source>
</evidence>
<dbReference type="GO" id="GO:0003700">
    <property type="term" value="F:DNA-binding transcription factor activity"/>
    <property type="evidence" value="ECO:0007669"/>
    <property type="project" value="InterPro"/>
</dbReference>
<feature type="compositionally biased region" description="Basic residues" evidence="1">
    <location>
        <begin position="115"/>
        <end position="124"/>
    </location>
</feature>
<dbReference type="SMART" id="SM00338">
    <property type="entry name" value="BRLZ"/>
    <property type="match status" value="1"/>
</dbReference>
<gene>
    <name evidence="3" type="ORF">FACUT_10</name>
</gene>
<dbReference type="SUPFAM" id="SSF57959">
    <property type="entry name" value="Leucine zipper domain"/>
    <property type="match status" value="1"/>
</dbReference>
<dbReference type="EMBL" id="JAADJF010000001">
    <property type="protein sequence ID" value="KAF4445380.1"/>
    <property type="molecule type" value="Genomic_DNA"/>
</dbReference>
<dbReference type="Gene3D" id="1.20.5.170">
    <property type="match status" value="1"/>
</dbReference>
<feature type="compositionally biased region" description="Basic and acidic residues" evidence="1">
    <location>
        <begin position="98"/>
        <end position="107"/>
    </location>
</feature>
<dbReference type="Proteomes" id="UP000536711">
    <property type="component" value="Unassembled WGS sequence"/>
</dbReference>
<dbReference type="OrthoDB" id="295274at2759"/>
<evidence type="ECO:0000259" key="2">
    <source>
        <dbReference type="PROSITE" id="PS50217"/>
    </source>
</evidence>
<feature type="domain" description="BZIP" evidence="2">
    <location>
        <begin position="141"/>
        <end position="204"/>
    </location>
</feature>
<accession>A0A8H4NRV2</accession>
<protein>
    <recommendedName>
        <fullName evidence="2">BZIP domain-containing protein</fullName>
    </recommendedName>
</protein>
<dbReference type="PROSITE" id="PS50217">
    <property type="entry name" value="BZIP"/>
    <property type="match status" value="1"/>
</dbReference>
<dbReference type="InterPro" id="IPR046347">
    <property type="entry name" value="bZIP_sf"/>
</dbReference>
<sequence length="232" mass="26200">MDAFSSTFVGNTWHHPSGYPAYPTPPDTQFSFDNLDLTSMFAGDPNNIIQPDSWFFERWLDGSGVAQTHLIASQESTAAACPEFDILSHLHLVQEGHSRAVSKDQVHSTENLVSKGRKRAKLRPSKTETGSKQGHRRDSTQDSTSQVRERNRNISRRYRDRRQQEAETLEASWERLQEKNAALKTCYNGLRKEILGLQGLLLQHTGCNCTMIHAFIATHAERSLHNLVSPNS</sequence>
<dbReference type="CDD" id="cd14686">
    <property type="entry name" value="bZIP"/>
    <property type="match status" value="1"/>
</dbReference>
<dbReference type="AlphaFoldDB" id="A0A8H4NRV2"/>
<keyword evidence="4" id="KW-1185">Reference proteome</keyword>
<organism evidence="3 4">
    <name type="scientific">Fusarium acutatum</name>
    <dbReference type="NCBI Taxonomy" id="78861"/>
    <lineage>
        <taxon>Eukaryota</taxon>
        <taxon>Fungi</taxon>
        <taxon>Dikarya</taxon>
        <taxon>Ascomycota</taxon>
        <taxon>Pezizomycotina</taxon>
        <taxon>Sordariomycetes</taxon>
        <taxon>Hypocreomycetidae</taxon>
        <taxon>Hypocreales</taxon>
        <taxon>Nectriaceae</taxon>
        <taxon>Fusarium</taxon>
        <taxon>Fusarium fujikuroi species complex</taxon>
    </lineage>
</organism>